<evidence type="ECO:0000313" key="3">
    <source>
        <dbReference type="Proteomes" id="UP000886998"/>
    </source>
</evidence>
<reference evidence="2" key="1">
    <citation type="submission" date="2020-08" db="EMBL/GenBank/DDBJ databases">
        <title>Multicomponent nature underlies the extraordinary mechanical properties of spider dragline silk.</title>
        <authorList>
            <person name="Kono N."/>
            <person name="Nakamura H."/>
            <person name="Mori M."/>
            <person name="Yoshida Y."/>
            <person name="Ohtoshi R."/>
            <person name="Malay A.D."/>
            <person name="Moran D.A.P."/>
            <person name="Tomita M."/>
            <person name="Numata K."/>
            <person name="Arakawa K."/>
        </authorList>
    </citation>
    <scope>NUCLEOTIDE SEQUENCE</scope>
</reference>
<evidence type="ECO:0000313" key="2">
    <source>
        <dbReference type="EMBL" id="GFY73033.1"/>
    </source>
</evidence>
<feature type="compositionally biased region" description="Polar residues" evidence="1">
    <location>
        <begin position="39"/>
        <end position="52"/>
    </location>
</feature>
<organism evidence="2 3">
    <name type="scientific">Trichonephila inaurata madagascariensis</name>
    <dbReference type="NCBI Taxonomy" id="2747483"/>
    <lineage>
        <taxon>Eukaryota</taxon>
        <taxon>Metazoa</taxon>
        <taxon>Ecdysozoa</taxon>
        <taxon>Arthropoda</taxon>
        <taxon>Chelicerata</taxon>
        <taxon>Arachnida</taxon>
        <taxon>Araneae</taxon>
        <taxon>Araneomorphae</taxon>
        <taxon>Entelegynae</taxon>
        <taxon>Araneoidea</taxon>
        <taxon>Nephilidae</taxon>
        <taxon>Trichonephila</taxon>
        <taxon>Trichonephila inaurata</taxon>
    </lineage>
</organism>
<proteinExistence type="predicted"/>
<feature type="non-terminal residue" evidence="2">
    <location>
        <position position="1"/>
    </location>
</feature>
<feature type="region of interest" description="Disordered" evidence="1">
    <location>
        <begin position="1"/>
        <end position="52"/>
    </location>
</feature>
<accession>A0A8X6YLL1</accession>
<dbReference type="Proteomes" id="UP000886998">
    <property type="component" value="Unassembled WGS sequence"/>
</dbReference>
<comment type="caution">
    <text evidence="2">The sequence shown here is derived from an EMBL/GenBank/DDBJ whole genome shotgun (WGS) entry which is preliminary data.</text>
</comment>
<name>A0A8X6YLL1_9ARAC</name>
<sequence length="52" mass="5537">TNPSQAGSFSCRPEGGAPSQKIATQENTEHPDAVADKWSGNNQSNISHKSIR</sequence>
<dbReference type="EMBL" id="BMAV01019779">
    <property type="protein sequence ID" value="GFY73033.1"/>
    <property type="molecule type" value="Genomic_DNA"/>
</dbReference>
<protein>
    <submittedName>
        <fullName evidence="2">Uncharacterized protein</fullName>
    </submittedName>
</protein>
<keyword evidence="3" id="KW-1185">Reference proteome</keyword>
<evidence type="ECO:0000256" key="1">
    <source>
        <dbReference type="SAM" id="MobiDB-lite"/>
    </source>
</evidence>
<gene>
    <name evidence="2" type="ORF">TNIN_440891</name>
</gene>
<dbReference type="AlphaFoldDB" id="A0A8X6YLL1"/>